<protein>
    <submittedName>
        <fullName evidence="4">Peptidyl-tRNA hydrolase</fullName>
    </submittedName>
</protein>
<dbReference type="PANTHER" id="PTHR17224:SF1">
    <property type="entry name" value="PEPTIDYL-TRNA HYDROLASE"/>
    <property type="match status" value="1"/>
</dbReference>
<dbReference type="InterPro" id="IPR001328">
    <property type="entry name" value="Pept_tRNA_hydro"/>
</dbReference>
<keyword evidence="1" id="KW-0820">tRNA-binding</keyword>
<evidence type="ECO:0000313" key="4">
    <source>
        <dbReference type="EMBL" id="KAK9424999.1"/>
    </source>
</evidence>
<comment type="caution">
    <text evidence="4">The sequence shown here is derived from an EMBL/GenBank/DDBJ whole genome shotgun (WGS) entry which is preliminary data.</text>
</comment>
<name>A0ABR2VDL0_9PEZI</name>
<gene>
    <name evidence="4" type="ORF">SUNI508_13250</name>
</gene>
<dbReference type="Proteomes" id="UP001408356">
    <property type="component" value="Unassembled WGS sequence"/>
</dbReference>
<dbReference type="GO" id="GO:0016787">
    <property type="term" value="F:hydrolase activity"/>
    <property type="evidence" value="ECO:0007669"/>
    <property type="project" value="UniProtKB-KW"/>
</dbReference>
<evidence type="ECO:0000256" key="2">
    <source>
        <dbReference type="ARBA" id="ARBA00022801"/>
    </source>
</evidence>
<dbReference type="Pfam" id="PF01195">
    <property type="entry name" value="Pept_tRNA_hydro"/>
    <property type="match status" value="1"/>
</dbReference>
<dbReference type="Gene3D" id="3.40.50.1470">
    <property type="entry name" value="Peptidyl-tRNA hydrolase"/>
    <property type="match status" value="1"/>
</dbReference>
<keyword evidence="3" id="KW-0694">RNA-binding</keyword>
<evidence type="ECO:0000256" key="3">
    <source>
        <dbReference type="ARBA" id="ARBA00022884"/>
    </source>
</evidence>
<sequence>MAGPRFLVVSIGNPLPVYTCLHSAGHFAVQSFQTLLAPNQSSWALANYGERPCLESKGLPYSLVQSPVLMNASGPWISKVWHEMLQKEALTPPDLGLVVVHDELEDPLGCTRLRSWNSSHRGHNGLKSAKAQLNKQNFPGARWWRISVGIDRPPSREPDAVAEYVLRQVTEQQKKTIEDQAGPRILSCLEQLRQDWK</sequence>
<evidence type="ECO:0000313" key="5">
    <source>
        <dbReference type="Proteomes" id="UP001408356"/>
    </source>
</evidence>
<keyword evidence="5" id="KW-1185">Reference proteome</keyword>
<dbReference type="SUPFAM" id="SSF53178">
    <property type="entry name" value="Peptidyl-tRNA hydrolase-like"/>
    <property type="match status" value="1"/>
</dbReference>
<evidence type="ECO:0000256" key="1">
    <source>
        <dbReference type="ARBA" id="ARBA00022555"/>
    </source>
</evidence>
<accession>A0ABR2VDL0</accession>
<dbReference type="PANTHER" id="PTHR17224">
    <property type="entry name" value="PEPTIDYL-TRNA HYDROLASE"/>
    <property type="match status" value="1"/>
</dbReference>
<dbReference type="InterPro" id="IPR036416">
    <property type="entry name" value="Pept_tRNA_hydro_sf"/>
</dbReference>
<proteinExistence type="predicted"/>
<dbReference type="EMBL" id="JARVKF010000025">
    <property type="protein sequence ID" value="KAK9424999.1"/>
    <property type="molecule type" value="Genomic_DNA"/>
</dbReference>
<keyword evidence="2 4" id="KW-0378">Hydrolase</keyword>
<reference evidence="4 5" key="1">
    <citation type="journal article" date="2024" name="J. Plant Pathol.">
        <title>Sequence and assembly of the genome of Seiridium unicorne, isolate CBS 538.82, causal agent of cypress canker disease.</title>
        <authorList>
            <person name="Scali E."/>
            <person name="Rocca G.D."/>
            <person name="Danti R."/>
            <person name="Garbelotto M."/>
            <person name="Barberini S."/>
            <person name="Baroncelli R."/>
            <person name="Emiliani G."/>
        </authorList>
    </citation>
    <scope>NUCLEOTIDE SEQUENCE [LARGE SCALE GENOMIC DNA]</scope>
    <source>
        <strain evidence="4 5">BM-138-508</strain>
    </source>
</reference>
<organism evidence="4 5">
    <name type="scientific">Seiridium unicorne</name>
    <dbReference type="NCBI Taxonomy" id="138068"/>
    <lineage>
        <taxon>Eukaryota</taxon>
        <taxon>Fungi</taxon>
        <taxon>Dikarya</taxon>
        <taxon>Ascomycota</taxon>
        <taxon>Pezizomycotina</taxon>
        <taxon>Sordariomycetes</taxon>
        <taxon>Xylariomycetidae</taxon>
        <taxon>Amphisphaeriales</taxon>
        <taxon>Sporocadaceae</taxon>
        <taxon>Seiridium</taxon>
    </lineage>
</organism>